<dbReference type="SMART" id="SM00355">
    <property type="entry name" value="ZnF_C2H2"/>
    <property type="match status" value="11"/>
</dbReference>
<evidence type="ECO:0000313" key="8">
    <source>
        <dbReference type="RefSeq" id="XP_026483109.2"/>
    </source>
</evidence>
<dbReference type="Gene3D" id="3.30.160.60">
    <property type="entry name" value="Classic Zinc Finger"/>
    <property type="match status" value="6"/>
</dbReference>
<feature type="domain" description="C2H2-type" evidence="6">
    <location>
        <begin position="355"/>
        <end position="382"/>
    </location>
</feature>
<evidence type="ECO:0000256" key="4">
    <source>
        <dbReference type="ARBA" id="ARBA00022833"/>
    </source>
</evidence>
<gene>
    <name evidence="8" type="primary">LOC113391376</name>
</gene>
<dbReference type="AlphaFoldDB" id="A0A8B8HE82"/>
<dbReference type="PANTHER" id="PTHR24379">
    <property type="entry name" value="KRAB AND ZINC FINGER DOMAIN-CONTAINING"/>
    <property type="match status" value="1"/>
</dbReference>
<dbReference type="OrthoDB" id="8823111at2759"/>
<dbReference type="GO" id="GO:0008270">
    <property type="term" value="F:zinc ion binding"/>
    <property type="evidence" value="ECO:0007669"/>
    <property type="project" value="UniProtKB-KW"/>
</dbReference>
<feature type="domain" description="C2H2-type" evidence="6">
    <location>
        <begin position="476"/>
        <end position="503"/>
    </location>
</feature>
<dbReference type="PROSITE" id="PS50157">
    <property type="entry name" value="ZINC_FINGER_C2H2_2"/>
    <property type="match status" value="6"/>
</dbReference>
<accession>A0A8B8HE82</accession>
<organism evidence="7 8">
    <name type="scientific">Vanessa tameamea</name>
    <name type="common">Kamehameha butterfly</name>
    <dbReference type="NCBI Taxonomy" id="334116"/>
    <lineage>
        <taxon>Eukaryota</taxon>
        <taxon>Metazoa</taxon>
        <taxon>Ecdysozoa</taxon>
        <taxon>Arthropoda</taxon>
        <taxon>Hexapoda</taxon>
        <taxon>Insecta</taxon>
        <taxon>Pterygota</taxon>
        <taxon>Neoptera</taxon>
        <taxon>Endopterygota</taxon>
        <taxon>Lepidoptera</taxon>
        <taxon>Glossata</taxon>
        <taxon>Ditrysia</taxon>
        <taxon>Papilionoidea</taxon>
        <taxon>Nymphalidae</taxon>
        <taxon>Nymphalinae</taxon>
        <taxon>Vanessa</taxon>
    </lineage>
</organism>
<feature type="domain" description="C2H2-type" evidence="6">
    <location>
        <begin position="326"/>
        <end position="354"/>
    </location>
</feature>
<name>A0A8B8HE82_VANTA</name>
<dbReference type="InterPro" id="IPR013087">
    <property type="entry name" value="Znf_C2H2_type"/>
</dbReference>
<dbReference type="RefSeq" id="XP_026483109.2">
    <property type="nucleotide sequence ID" value="XM_026627324.2"/>
</dbReference>
<dbReference type="InterPro" id="IPR036236">
    <property type="entry name" value="Znf_C2H2_sf"/>
</dbReference>
<dbReference type="PANTHER" id="PTHR24379:SF121">
    <property type="entry name" value="C2H2-TYPE DOMAIN-CONTAINING PROTEIN"/>
    <property type="match status" value="1"/>
</dbReference>
<dbReference type="SUPFAM" id="SSF57667">
    <property type="entry name" value="beta-beta-alpha zinc fingers"/>
    <property type="match status" value="4"/>
</dbReference>
<dbReference type="GO" id="GO:0001227">
    <property type="term" value="F:DNA-binding transcription repressor activity, RNA polymerase II-specific"/>
    <property type="evidence" value="ECO:0007669"/>
    <property type="project" value="TreeGrafter"/>
</dbReference>
<evidence type="ECO:0000313" key="7">
    <source>
        <dbReference type="Proteomes" id="UP001652626"/>
    </source>
</evidence>
<sequence length="536" mass="62977">MNVDLNLCQTCLSRDRLLYPLKNFELCLSDMNIPINIYEHNAGVCWECKAVLMKFAKFKLQVIEAQKLITSNTEKNTLSTLHSTTKCLYDCIYNYETNIDSNTDIKIKSIKEEILENSEDKKDYNELKYKDNENCDEINYTNIHLLSANKSKINLSKDFNNKKYHLKSKCKSTKLSIDSTKVRDKIETITFTEDEMIKNREQKRNQPNYKKIPYKCDYCVLGFTRKETYILHNKKKHDESIGPHGCDVCSVRFATTNLLVSHRQRHYTLYKCVLCKYEATLLKAAINHCVIKHDKDEQGLIHCAQCSATVETADELAAHMNTNHMLKCNQCGEKFKGKHTLRTHYIRIHSSNRAFTCDVCSKTFKTKSRLESHITSHNNTLAKKLAYCSICKVQYKNIYVYRNHLKNSANHSERLYHCEDCNKRFASKVYWQKHCDFYHLHKSAFKCDLCNKLFMSDWRLKNHRQKHHGLSRSRDHICNICGKKFYTLSTLRGHQLTHSEERTYMCEDCGDTFKQRPALYTHTKLVHRGVKRIKQN</sequence>
<keyword evidence="4" id="KW-0862">Zinc</keyword>
<keyword evidence="2" id="KW-0677">Repeat</keyword>
<feature type="domain" description="C2H2-type" evidence="6">
    <location>
        <begin position="445"/>
        <end position="472"/>
    </location>
</feature>
<keyword evidence="3 5" id="KW-0863">Zinc-finger</keyword>
<keyword evidence="1" id="KW-0479">Metal-binding</keyword>
<reference evidence="8" key="1">
    <citation type="submission" date="2025-08" db="UniProtKB">
        <authorList>
            <consortium name="RefSeq"/>
        </authorList>
    </citation>
    <scope>IDENTIFICATION</scope>
    <source>
        <tissue evidence="8">Whole body</tissue>
    </source>
</reference>
<dbReference type="OMA" id="DWRLKNH"/>
<protein>
    <submittedName>
        <fullName evidence="8">Zinc finger protein 90-like</fullName>
    </submittedName>
</protein>
<evidence type="ECO:0000256" key="3">
    <source>
        <dbReference type="ARBA" id="ARBA00022771"/>
    </source>
</evidence>
<feature type="domain" description="C2H2-type" evidence="6">
    <location>
        <begin position="504"/>
        <end position="532"/>
    </location>
</feature>
<dbReference type="PROSITE" id="PS00028">
    <property type="entry name" value="ZINC_FINGER_C2H2_1"/>
    <property type="match status" value="8"/>
</dbReference>
<keyword evidence="7" id="KW-1185">Reference proteome</keyword>
<dbReference type="Pfam" id="PF12874">
    <property type="entry name" value="zf-met"/>
    <property type="match status" value="2"/>
</dbReference>
<dbReference type="GO" id="GO:0005654">
    <property type="term" value="C:nucleoplasm"/>
    <property type="evidence" value="ECO:0007669"/>
    <property type="project" value="TreeGrafter"/>
</dbReference>
<evidence type="ECO:0000256" key="5">
    <source>
        <dbReference type="PROSITE-ProRule" id="PRU00042"/>
    </source>
</evidence>
<dbReference type="GO" id="GO:0000978">
    <property type="term" value="F:RNA polymerase II cis-regulatory region sequence-specific DNA binding"/>
    <property type="evidence" value="ECO:0007669"/>
    <property type="project" value="TreeGrafter"/>
</dbReference>
<dbReference type="Pfam" id="PF00096">
    <property type="entry name" value="zf-C2H2"/>
    <property type="match status" value="3"/>
</dbReference>
<evidence type="ECO:0000256" key="2">
    <source>
        <dbReference type="ARBA" id="ARBA00022737"/>
    </source>
</evidence>
<evidence type="ECO:0000256" key="1">
    <source>
        <dbReference type="ARBA" id="ARBA00022723"/>
    </source>
</evidence>
<dbReference type="GeneID" id="113391376"/>
<feature type="domain" description="C2H2-type" evidence="6">
    <location>
        <begin position="416"/>
        <end position="444"/>
    </location>
</feature>
<evidence type="ECO:0000259" key="6">
    <source>
        <dbReference type="PROSITE" id="PS50157"/>
    </source>
</evidence>
<dbReference type="Proteomes" id="UP001652626">
    <property type="component" value="Chromosome 31"/>
</dbReference>
<proteinExistence type="predicted"/>